<protein>
    <submittedName>
        <fullName evidence="2">Lipopolysaccharide biosynthesis protein WzzE</fullName>
    </submittedName>
</protein>
<comment type="caution">
    <text evidence="2">The sequence shown here is derived from an EMBL/GenBank/DDBJ whole genome shotgun (WGS) entry which is preliminary data.</text>
</comment>
<reference evidence="2 3" key="1">
    <citation type="submission" date="2018-11" db="EMBL/GenBank/DDBJ databases">
        <title>Genomic Encyclopedia of Type Strains, Phase IV (KMG-IV): sequencing the most valuable type-strain genomes for metagenomic binning, comparative biology and taxonomic classification.</title>
        <authorList>
            <person name="Goeker M."/>
        </authorList>
    </citation>
    <scope>NUCLEOTIDE SEQUENCE [LARGE SCALE GENOMIC DNA]</scope>
    <source>
        <strain evidence="2 3">DSM 27238</strain>
    </source>
</reference>
<accession>A0A3N4VKK3</accession>
<dbReference type="Proteomes" id="UP000281691">
    <property type="component" value="Unassembled WGS sequence"/>
</dbReference>
<dbReference type="AlphaFoldDB" id="A0A3N4VKK3"/>
<dbReference type="OrthoDB" id="9775724at2"/>
<dbReference type="Gene3D" id="3.30.1890.10">
    <property type="entry name" value="FepE-like"/>
    <property type="match status" value="1"/>
</dbReference>
<evidence type="ECO:0000313" key="2">
    <source>
        <dbReference type="EMBL" id="RPE83612.1"/>
    </source>
</evidence>
<evidence type="ECO:0000313" key="3">
    <source>
        <dbReference type="Proteomes" id="UP000281691"/>
    </source>
</evidence>
<organism evidence="2 3">
    <name type="scientific">Vespertiliibacter pulmonis</name>
    <dbReference type="NCBI Taxonomy" id="1443036"/>
    <lineage>
        <taxon>Bacteria</taxon>
        <taxon>Pseudomonadati</taxon>
        <taxon>Pseudomonadota</taxon>
        <taxon>Gammaproteobacteria</taxon>
        <taxon>Pasteurellales</taxon>
        <taxon>Pasteurellaceae</taxon>
        <taxon>Vespertiliibacter</taxon>
    </lineage>
</organism>
<dbReference type="RefSeq" id="WP_124211459.1">
    <property type="nucleotide sequence ID" value="NZ_CP016615.1"/>
</dbReference>
<keyword evidence="1" id="KW-0812">Transmembrane</keyword>
<evidence type="ECO:0000256" key="1">
    <source>
        <dbReference type="SAM" id="Phobius"/>
    </source>
</evidence>
<dbReference type="SUPFAM" id="SSF160355">
    <property type="entry name" value="Bacterial polysaccharide co-polymerase-like"/>
    <property type="match status" value="1"/>
</dbReference>
<keyword evidence="1" id="KW-1133">Transmembrane helix</keyword>
<dbReference type="EMBL" id="RKQP01000003">
    <property type="protein sequence ID" value="RPE83612.1"/>
    <property type="molecule type" value="Genomic_DNA"/>
</dbReference>
<proteinExistence type="predicted"/>
<keyword evidence="1" id="KW-0472">Membrane</keyword>
<sequence>MQDIPSSSFSFGRKIVKSLLLLTACVGIGAGTGWGLSEMKTSQWRSTIKFDAPTVIELGNYYSLATTYALLQGEKMAEVEQTISQKSYAEFKRNLSSPDLLKLYLTESEVVKQQASAQNLPIDTVAQQIAPHFQLDEKNNQFSVTLENPEKAKLLLTNFILFITEKTRQILKNELTQKWKILFQQVKYAAENNLGPIQTGEQVAKQDWSGKLNLMRSVSPLDENLVAFRLLQVPTTPTTPISPDKSLWVMIGALAGLVFGLFGIVLLNFRNASK</sequence>
<gene>
    <name evidence="2" type="ORF">EDC46_1309</name>
</gene>
<name>A0A3N4VKK3_9PAST</name>
<keyword evidence="3" id="KW-1185">Reference proteome</keyword>
<feature type="transmembrane region" description="Helical" evidence="1">
    <location>
        <begin position="247"/>
        <end position="269"/>
    </location>
</feature>